<sequence>MKPEAKPMPALTIMKPLGPTTPISFRATHELRQEIASHMRKGVPGHLGYFATAGDFVRAAVVEKLQRMSAEQNS</sequence>
<reference evidence="1 2" key="1">
    <citation type="submission" date="2018-08" db="EMBL/GenBank/DDBJ databases">
        <title>Crown Gall in kiwifruit.</title>
        <authorList>
            <person name="Visnovsky S.B."/>
            <person name="Pitman A.R."/>
        </authorList>
    </citation>
    <scope>NUCLEOTIDE SEQUENCE [LARGE SCALE GENOMIC DNA]</scope>
    <source>
        <strain evidence="1 2">SBV_302_78_2</strain>
    </source>
</reference>
<evidence type="ECO:0000313" key="1">
    <source>
        <dbReference type="EMBL" id="KAA3500824.1"/>
    </source>
</evidence>
<dbReference type="RefSeq" id="WP_149900125.1">
    <property type="nucleotide sequence ID" value="NZ_QRFF01000004.1"/>
</dbReference>
<evidence type="ECO:0000313" key="2">
    <source>
        <dbReference type="Proteomes" id="UP000473658"/>
    </source>
</evidence>
<accession>A0AA88EZD6</accession>
<gene>
    <name evidence="1" type="ORF">DXM27_16605</name>
</gene>
<protein>
    <submittedName>
        <fullName evidence="1">Uncharacterized protein</fullName>
    </submittedName>
</protein>
<organism evidence="1 2">
    <name type="scientific">Rhizobium rhizogenes</name>
    <name type="common">Agrobacterium rhizogenes</name>
    <dbReference type="NCBI Taxonomy" id="359"/>
    <lineage>
        <taxon>Bacteria</taxon>
        <taxon>Pseudomonadati</taxon>
        <taxon>Pseudomonadota</taxon>
        <taxon>Alphaproteobacteria</taxon>
        <taxon>Hyphomicrobiales</taxon>
        <taxon>Rhizobiaceae</taxon>
        <taxon>Rhizobium/Agrobacterium group</taxon>
        <taxon>Rhizobium</taxon>
    </lineage>
</organism>
<dbReference type="AlphaFoldDB" id="A0AA88EZD6"/>
<name>A0AA88EZD6_RHIRH</name>
<dbReference type="Proteomes" id="UP000473658">
    <property type="component" value="Unassembled WGS sequence"/>
</dbReference>
<comment type="caution">
    <text evidence="1">The sequence shown here is derived from an EMBL/GenBank/DDBJ whole genome shotgun (WGS) entry which is preliminary data.</text>
</comment>
<dbReference type="EMBL" id="QRFF01000004">
    <property type="protein sequence ID" value="KAA3500824.1"/>
    <property type="molecule type" value="Genomic_DNA"/>
</dbReference>
<proteinExistence type="predicted"/>